<evidence type="ECO:0000259" key="5">
    <source>
        <dbReference type="PROSITE" id="PS51379"/>
    </source>
</evidence>
<feature type="domain" description="4Fe-4S ferredoxin-type" evidence="5">
    <location>
        <begin position="11"/>
        <end position="40"/>
    </location>
</feature>
<protein>
    <submittedName>
        <fullName evidence="6">4Fe-4S dicluster domain-containing protein</fullName>
    </submittedName>
</protein>
<dbReference type="PANTHER" id="PTHR43687:SF4">
    <property type="entry name" value="BLR5484 PROTEIN"/>
    <property type="match status" value="1"/>
</dbReference>
<feature type="domain" description="4Fe-4S ferredoxin-type" evidence="5">
    <location>
        <begin position="41"/>
        <end position="70"/>
    </location>
</feature>
<dbReference type="PROSITE" id="PS00198">
    <property type="entry name" value="4FE4S_FER_1"/>
    <property type="match status" value="1"/>
</dbReference>
<dbReference type="Proteomes" id="UP000199608">
    <property type="component" value="Unassembled WGS sequence"/>
</dbReference>
<dbReference type="GO" id="GO:0046872">
    <property type="term" value="F:metal ion binding"/>
    <property type="evidence" value="ECO:0007669"/>
    <property type="project" value="UniProtKB-KW"/>
</dbReference>
<dbReference type="Gene3D" id="3.30.70.20">
    <property type="match status" value="1"/>
</dbReference>
<dbReference type="InterPro" id="IPR050572">
    <property type="entry name" value="Fe-S_Ferredoxin"/>
</dbReference>
<keyword evidence="2" id="KW-0479">Metal-binding</keyword>
<dbReference type="InterPro" id="IPR017896">
    <property type="entry name" value="4Fe4S_Fe-S-bd"/>
</dbReference>
<evidence type="ECO:0000256" key="1">
    <source>
        <dbReference type="ARBA" id="ARBA00022485"/>
    </source>
</evidence>
<sequence>MKELRYLDDVSTLALNDEKCIGCSLCTQVCPHAVFKMRNDKAHIVDFNACMECGACVNNCPSGAIAVSPGVG</sequence>
<dbReference type="SUPFAM" id="SSF54862">
    <property type="entry name" value="4Fe-4S ferredoxins"/>
    <property type="match status" value="1"/>
</dbReference>
<dbReference type="GO" id="GO:0051539">
    <property type="term" value="F:4 iron, 4 sulfur cluster binding"/>
    <property type="evidence" value="ECO:0007669"/>
    <property type="project" value="UniProtKB-KW"/>
</dbReference>
<dbReference type="Pfam" id="PF13187">
    <property type="entry name" value="Fer4_9"/>
    <property type="match status" value="1"/>
</dbReference>
<keyword evidence="3" id="KW-0408">Iron</keyword>
<reference evidence="7" key="1">
    <citation type="submission" date="2016-10" db="EMBL/GenBank/DDBJ databases">
        <authorList>
            <person name="Varghese N."/>
            <person name="Submissions S."/>
        </authorList>
    </citation>
    <scope>NUCLEOTIDE SEQUENCE [LARGE SCALE GENOMIC DNA]</scope>
    <source>
        <strain evidence="7">DSM 3384</strain>
    </source>
</reference>
<dbReference type="PROSITE" id="PS51379">
    <property type="entry name" value="4FE4S_FER_2"/>
    <property type="match status" value="2"/>
</dbReference>
<keyword evidence="4" id="KW-0411">Iron-sulfur</keyword>
<dbReference type="InterPro" id="IPR017900">
    <property type="entry name" value="4Fe4S_Fe_S_CS"/>
</dbReference>
<keyword evidence="7" id="KW-1185">Reference proteome</keyword>
<evidence type="ECO:0000256" key="3">
    <source>
        <dbReference type="ARBA" id="ARBA00023004"/>
    </source>
</evidence>
<name>A0A1H2FP29_9BACT</name>
<dbReference type="NCBIfam" id="NF040864">
    <property type="entry name" value="HgcB_ferredoxin"/>
    <property type="match status" value="1"/>
</dbReference>
<keyword evidence="1" id="KW-0004">4Fe-4S</keyword>
<dbReference type="AlphaFoldDB" id="A0A1H2FP29"/>
<proteinExistence type="predicted"/>
<evidence type="ECO:0000256" key="2">
    <source>
        <dbReference type="ARBA" id="ARBA00022723"/>
    </source>
</evidence>
<accession>A0A1H2FP29</accession>
<evidence type="ECO:0000256" key="4">
    <source>
        <dbReference type="ARBA" id="ARBA00023014"/>
    </source>
</evidence>
<dbReference type="EMBL" id="FNLL01000004">
    <property type="protein sequence ID" value="SDU09055.1"/>
    <property type="molecule type" value="Genomic_DNA"/>
</dbReference>
<evidence type="ECO:0000313" key="6">
    <source>
        <dbReference type="EMBL" id="SDU09055.1"/>
    </source>
</evidence>
<dbReference type="PANTHER" id="PTHR43687">
    <property type="entry name" value="ADENYLYLSULFATE REDUCTASE, BETA SUBUNIT"/>
    <property type="match status" value="1"/>
</dbReference>
<evidence type="ECO:0000313" key="7">
    <source>
        <dbReference type="Proteomes" id="UP000199608"/>
    </source>
</evidence>
<gene>
    <name evidence="6" type="ORF">SAMN04487931_104262</name>
</gene>
<organism evidence="6 7">
    <name type="scientific">Desulfobacula phenolica</name>
    <dbReference type="NCBI Taxonomy" id="90732"/>
    <lineage>
        <taxon>Bacteria</taxon>
        <taxon>Pseudomonadati</taxon>
        <taxon>Thermodesulfobacteriota</taxon>
        <taxon>Desulfobacteria</taxon>
        <taxon>Desulfobacterales</taxon>
        <taxon>Desulfobacteraceae</taxon>
        <taxon>Desulfobacula</taxon>
    </lineage>
</organism>